<protein>
    <submittedName>
        <fullName evidence="2">Uncharacterized protein</fullName>
    </submittedName>
</protein>
<reference evidence="2 3" key="1">
    <citation type="journal article" date="2018" name="Sci. Rep.">
        <title>Genomic signatures of local adaptation to the degree of environmental predictability in rotifers.</title>
        <authorList>
            <person name="Franch-Gras L."/>
            <person name="Hahn C."/>
            <person name="Garcia-Roger E.M."/>
            <person name="Carmona M.J."/>
            <person name="Serra M."/>
            <person name="Gomez A."/>
        </authorList>
    </citation>
    <scope>NUCLEOTIDE SEQUENCE [LARGE SCALE GENOMIC DNA]</scope>
    <source>
        <strain evidence="2">HYR1</strain>
    </source>
</reference>
<feature type="transmembrane region" description="Helical" evidence="1">
    <location>
        <begin position="95"/>
        <end position="114"/>
    </location>
</feature>
<dbReference type="EMBL" id="REGN01002164">
    <property type="protein sequence ID" value="RNA29790.1"/>
    <property type="molecule type" value="Genomic_DNA"/>
</dbReference>
<keyword evidence="1" id="KW-1133">Transmembrane helix</keyword>
<evidence type="ECO:0000256" key="1">
    <source>
        <dbReference type="SAM" id="Phobius"/>
    </source>
</evidence>
<keyword evidence="3" id="KW-1185">Reference proteome</keyword>
<dbReference type="AlphaFoldDB" id="A0A3M7S2D5"/>
<keyword evidence="1" id="KW-0812">Transmembrane</keyword>
<accession>A0A3M7S2D5</accession>
<organism evidence="2 3">
    <name type="scientific">Brachionus plicatilis</name>
    <name type="common">Marine rotifer</name>
    <name type="synonym">Brachionus muelleri</name>
    <dbReference type="NCBI Taxonomy" id="10195"/>
    <lineage>
        <taxon>Eukaryota</taxon>
        <taxon>Metazoa</taxon>
        <taxon>Spiralia</taxon>
        <taxon>Gnathifera</taxon>
        <taxon>Rotifera</taxon>
        <taxon>Eurotatoria</taxon>
        <taxon>Monogononta</taxon>
        <taxon>Pseudotrocha</taxon>
        <taxon>Ploima</taxon>
        <taxon>Brachionidae</taxon>
        <taxon>Brachionus</taxon>
    </lineage>
</organism>
<gene>
    <name evidence="2" type="ORF">BpHYR1_034778</name>
</gene>
<keyword evidence="1" id="KW-0472">Membrane</keyword>
<proteinExistence type="predicted"/>
<evidence type="ECO:0000313" key="2">
    <source>
        <dbReference type="EMBL" id="RNA29790.1"/>
    </source>
</evidence>
<name>A0A3M7S2D5_BRAPC</name>
<sequence>MVWFQNIVIDYIENCDMKSGFNKNTLCITQIINNLLFFERIFKRKNNRRSVKSLVELLGGNKLALNYQNYQNEHNKMAYNLFDSISKNSNILCTYLLFILVNLLVFVGCSIPTFQKNFFKFYKTFEFNNSIINKIAKRK</sequence>
<evidence type="ECO:0000313" key="3">
    <source>
        <dbReference type="Proteomes" id="UP000276133"/>
    </source>
</evidence>
<comment type="caution">
    <text evidence="2">The sequence shown here is derived from an EMBL/GenBank/DDBJ whole genome shotgun (WGS) entry which is preliminary data.</text>
</comment>
<dbReference type="Proteomes" id="UP000276133">
    <property type="component" value="Unassembled WGS sequence"/>
</dbReference>